<name>A0A9P6KQB7_9PLEO</name>
<evidence type="ECO:0000313" key="1">
    <source>
        <dbReference type="EMBL" id="KAF9734379.1"/>
    </source>
</evidence>
<organism evidence="1 2">
    <name type="scientific">Paraphaeosphaeria minitans</name>
    <dbReference type="NCBI Taxonomy" id="565426"/>
    <lineage>
        <taxon>Eukaryota</taxon>
        <taxon>Fungi</taxon>
        <taxon>Dikarya</taxon>
        <taxon>Ascomycota</taxon>
        <taxon>Pezizomycotina</taxon>
        <taxon>Dothideomycetes</taxon>
        <taxon>Pleosporomycetidae</taxon>
        <taxon>Pleosporales</taxon>
        <taxon>Massarineae</taxon>
        <taxon>Didymosphaeriaceae</taxon>
        <taxon>Paraphaeosphaeria</taxon>
    </lineage>
</organism>
<accession>A0A9P6KQB7</accession>
<evidence type="ECO:0000313" key="2">
    <source>
        <dbReference type="Proteomes" id="UP000756921"/>
    </source>
</evidence>
<protein>
    <submittedName>
        <fullName evidence="1">Uncharacterized protein</fullName>
    </submittedName>
</protein>
<gene>
    <name evidence="1" type="ORF">PMIN01_07282</name>
</gene>
<comment type="caution">
    <text evidence="1">The sequence shown here is derived from an EMBL/GenBank/DDBJ whole genome shotgun (WGS) entry which is preliminary data.</text>
</comment>
<dbReference type="Proteomes" id="UP000756921">
    <property type="component" value="Unassembled WGS sequence"/>
</dbReference>
<sequence length="198" mass="21853">MAAVASFPSFDGRAMGTMGERWLAWAPRKPPARPAICDMCTRTGDLVKLCLARQHSSPCQNSSKAPLPDVHLCLSQRASERRAFTTCLPTTDAELYGAADDIRGYFAQISSSRSSYHGSPTNHASRHATHFPNLTKETANVWTFFVRALRSHKTPPSVPRVLDVDFVFPVVLSETYGESFFLMFGSLVRGSLVRENTA</sequence>
<dbReference type="OrthoDB" id="10520436at2759"/>
<dbReference type="EMBL" id="WJXW01000007">
    <property type="protein sequence ID" value="KAF9734379.1"/>
    <property type="molecule type" value="Genomic_DNA"/>
</dbReference>
<dbReference type="AlphaFoldDB" id="A0A9P6KQB7"/>
<proteinExistence type="predicted"/>
<reference evidence="1" key="1">
    <citation type="journal article" date="2020" name="Mol. Plant Microbe Interact.">
        <title>Genome Sequence of the Biocontrol Agent Coniothyrium minitans strain Conio (IMI 134523).</title>
        <authorList>
            <person name="Patel D."/>
            <person name="Shittu T.A."/>
            <person name="Baroncelli R."/>
            <person name="Muthumeenakshi S."/>
            <person name="Osborne T.H."/>
            <person name="Janganan T.K."/>
            <person name="Sreenivasaprasad S."/>
        </authorList>
    </citation>
    <scope>NUCLEOTIDE SEQUENCE</scope>
    <source>
        <strain evidence="1">Conio</strain>
    </source>
</reference>
<keyword evidence="2" id="KW-1185">Reference proteome</keyword>